<sequence length="83" mass="9379">MRSSIPLSLTNKTLSAASGKTYHLVDKSGEPLKVFFTKIVDEQLVIRRNQGLLDIITLVGNMKRRKVPVNRLRLMPIGQNKHP</sequence>
<reference evidence="2" key="2">
    <citation type="submission" date="2023-04" db="EMBL/GenBank/DDBJ databases">
        <title>Molecular characterization of the Integrative and Conjugative elements harboring multidrug-resistance gene from Glaesserella (Haemophilus) parasuis.</title>
        <authorList>
            <person name="Che Y."/>
            <person name="Zhou L."/>
        </authorList>
    </citation>
    <scope>NUCLEOTIDE SEQUENCE</scope>
    <source>
        <strain evidence="2">Z44</strain>
    </source>
</reference>
<dbReference type="RefSeq" id="WP_223300025.1">
    <property type="nucleotide sequence ID" value="NZ_CBCRUP010000004.1"/>
</dbReference>
<gene>
    <name evidence="1" type="ORF">N5925_02235</name>
    <name evidence="2" type="ORF">QBL01_11010</name>
</gene>
<accession>A0A377IN07</accession>
<dbReference type="EMBL" id="JAODIR010000006">
    <property type="protein sequence ID" value="MDD2167443.1"/>
    <property type="molecule type" value="Genomic_DNA"/>
</dbReference>
<dbReference type="AlphaFoldDB" id="A0A377IN07"/>
<dbReference type="Proteomes" id="UP001222296">
    <property type="component" value="Chromosome"/>
</dbReference>
<protein>
    <submittedName>
        <fullName evidence="1">Uncharacterized protein</fullName>
    </submittedName>
</protein>
<dbReference type="EMBL" id="CP121769">
    <property type="protein sequence ID" value="WGE09738.1"/>
    <property type="molecule type" value="Genomic_DNA"/>
</dbReference>
<reference evidence="1" key="1">
    <citation type="submission" date="2022-09" db="EMBL/GenBank/DDBJ databases">
        <title>Molecular characterization of Glaesserella parasuis strains circulating in commercial swine farms using whole-genome sequencing.</title>
        <authorList>
            <person name="Mugabi R."/>
            <person name="Clavijo M."/>
            <person name="Li G."/>
        </authorList>
    </citation>
    <scope>NUCLEOTIDE SEQUENCE</scope>
    <source>
        <strain evidence="1">0435-53</strain>
    </source>
</reference>
<dbReference type="Proteomes" id="UP001148834">
    <property type="component" value="Unassembled WGS sequence"/>
</dbReference>
<evidence type="ECO:0000313" key="1">
    <source>
        <dbReference type="EMBL" id="MDD2167443.1"/>
    </source>
</evidence>
<proteinExistence type="predicted"/>
<name>A0A377IN07_GLAPU</name>
<dbReference type="GeneID" id="66619331"/>
<evidence type="ECO:0000313" key="2">
    <source>
        <dbReference type="EMBL" id="WGE09738.1"/>
    </source>
</evidence>
<organism evidence="1 3">
    <name type="scientific">Glaesserella parasuis</name>
    <name type="common">Haemophilus parasuis</name>
    <dbReference type="NCBI Taxonomy" id="738"/>
    <lineage>
        <taxon>Bacteria</taxon>
        <taxon>Pseudomonadati</taxon>
        <taxon>Pseudomonadota</taxon>
        <taxon>Gammaproteobacteria</taxon>
        <taxon>Pasteurellales</taxon>
        <taxon>Pasteurellaceae</taxon>
        <taxon>Glaesserella</taxon>
    </lineage>
</organism>
<evidence type="ECO:0000313" key="3">
    <source>
        <dbReference type="Proteomes" id="UP001148834"/>
    </source>
</evidence>